<accession>A0ABV5F6X2</accession>
<dbReference type="InterPro" id="IPR013783">
    <property type="entry name" value="Ig-like_fold"/>
</dbReference>
<evidence type="ECO:0008006" key="4">
    <source>
        <dbReference type="Google" id="ProtNLM"/>
    </source>
</evidence>
<dbReference type="RefSeq" id="WP_379859354.1">
    <property type="nucleotide sequence ID" value="NZ_JBHMFC010000001.1"/>
</dbReference>
<proteinExistence type="predicted"/>
<keyword evidence="3" id="KW-1185">Reference proteome</keyword>
<name>A0ABV5F6X2_9FLAO</name>
<dbReference type="Gene3D" id="2.60.40.10">
    <property type="entry name" value="Immunoglobulins"/>
    <property type="match status" value="1"/>
</dbReference>
<dbReference type="SUPFAM" id="SSF117074">
    <property type="entry name" value="Hypothetical protein PA1324"/>
    <property type="match status" value="1"/>
</dbReference>
<organism evidence="2 3">
    <name type="scientific">Mariniflexile ostreae</name>
    <dbReference type="NCBI Taxonomy" id="1520892"/>
    <lineage>
        <taxon>Bacteria</taxon>
        <taxon>Pseudomonadati</taxon>
        <taxon>Bacteroidota</taxon>
        <taxon>Flavobacteriia</taxon>
        <taxon>Flavobacteriales</taxon>
        <taxon>Flavobacteriaceae</taxon>
        <taxon>Mariniflexile</taxon>
    </lineage>
</organism>
<evidence type="ECO:0000256" key="1">
    <source>
        <dbReference type="SAM" id="SignalP"/>
    </source>
</evidence>
<feature type="signal peptide" evidence="1">
    <location>
        <begin position="1"/>
        <end position="17"/>
    </location>
</feature>
<evidence type="ECO:0000313" key="3">
    <source>
        <dbReference type="Proteomes" id="UP001589585"/>
    </source>
</evidence>
<sequence>MKLLSLFVLLFCLASYAQQDFKMTVEVEEGRAKSNLIDVLIGITNTTESTFEGYLRVKTPEGFRVISNQEVAVSLDPEENYFVSSKLLRQQSAQVGTSILAIELLDADKNILQTQQAQQTVKENNTMRLYTDTPMVLMTNSNDSLALKVSVSNLGNKIQDALVVFSIPGLTGEKNFFEQKAQVNLQKDTDFTLHFSPPKALLDLPQFTVQVAAMRGSGKELFGNLSITVQNISSVKQHQDMQAIRQSQIYQRNSLTTTYRKIGPDTNIYQIIGSADMDLSAGYLAINGNIYMAENTDTPYVTNTFLAYHLENYQLKIGNISQQLEMSLYGRGIQASASNKAKTRTLEFGFIDQNYNLVEPNAFLNRGYGAFATHVFEDRKSNDYTSGTYAFKEDAIEHSQNHMVSIERAHSFDEVWRLNLKGHAALSDYDVIDKTQSSFALEAQYSGDIKNIKLSGNYFLSSAYFPGNRRGVLQLYQNAFKNLSKNRSAYSNFFISNYSPKSYTYNMNMESSNIRLNTGINFPRKKLVGMVLGFQHQRETRTSATNYSGIMATMPSEMWANRIVNNFNWSSKTQKHSVLLGMEEGIVKYATSSAIKPQFKSNLTYRYLWLNANTAYQYGSFYLSEYAIANQNTNNNEDETYQRFMVSLSANKNVLENKLSFNSGMTYTNDFSIGKTASAFLNLYYQPTSRYRVFLNTSWSQYQIKNAHYAGFSSNNELFTLEAGLTFNFKGKAPSVARKGKITAQVYYDKNANNIFDEGDEMAPDYLVTLNNAVFKTDSKGLLVYRSVPFGTYTIKSVASQGWFTKEAVIELNSYNQRLSIPLHQNGTVSGKVIYEYDAKTAQKFQPKTAGILFNISKNGKHIQRAMTNNDGEFTAFLPNGTYQITLDESSLASKTYCEQASFIFTIKSAKRTQLEPFKILAEQKTIKVKRFGN</sequence>
<protein>
    <recommendedName>
        <fullName evidence="4">Carboxypeptidase family protein</fullName>
    </recommendedName>
</protein>
<dbReference type="Proteomes" id="UP001589585">
    <property type="component" value="Unassembled WGS sequence"/>
</dbReference>
<dbReference type="EMBL" id="JBHMFC010000001">
    <property type="protein sequence ID" value="MFB9055167.1"/>
    <property type="molecule type" value="Genomic_DNA"/>
</dbReference>
<gene>
    <name evidence="2" type="ORF">ACFFU9_00285</name>
</gene>
<evidence type="ECO:0000313" key="2">
    <source>
        <dbReference type="EMBL" id="MFB9055167.1"/>
    </source>
</evidence>
<comment type="caution">
    <text evidence="2">The sequence shown here is derived from an EMBL/GenBank/DDBJ whole genome shotgun (WGS) entry which is preliminary data.</text>
</comment>
<reference evidence="2 3" key="1">
    <citation type="submission" date="2024-09" db="EMBL/GenBank/DDBJ databases">
        <authorList>
            <person name="Sun Q."/>
            <person name="Mori K."/>
        </authorList>
    </citation>
    <scope>NUCLEOTIDE SEQUENCE [LARGE SCALE GENOMIC DNA]</scope>
    <source>
        <strain evidence="2 3">CECT 8622</strain>
    </source>
</reference>
<feature type="chain" id="PRO_5046044028" description="Carboxypeptidase family protein" evidence="1">
    <location>
        <begin position="18"/>
        <end position="934"/>
    </location>
</feature>
<keyword evidence="1" id="KW-0732">Signal</keyword>